<dbReference type="Pfam" id="PF13812">
    <property type="entry name" value="PPR_3"/>
    <property type="match status" value="1"/>
</dbReference>
<feature type="compositionally biased region" description="Acidic residues" evidence="4">
    <location>
        <begin position="35"/>
        <end position="46"/>
    </location>
</feature>
<protein>
    <submittedName>
        <fullName evidence="5">Predicted protein</fullName>
    </submittedName>
</protein>
<name>C1N3C9_MICPC</name>
<feature type="region of interest" description="Disordered" evidence="4">
    <location>
        <begin position="18"/>
        <end position="48"/>
    </location>
</feature>
<dbReference type="Proteomes" id="UP000001876">
    <property type="component" value="Unassembled WGS sequence"/>
</dbReference>
<dbReference type="NCBIfam" id="TIGR00756">
    <property type="entry name" value="PPR"/>
    <property type="match status" value="1"/>
</dbReference>
<keyword evidence="6" id="KW-1185">Reference proteome</keyword>
<feature type="compositionally biased region" description="Acidic residues" evidence="4">
    <location>
        <begin position="565"/>
        <end position="580"/>
    </location>
</feature>
<dbReference type="PROSITE" id="PS51375">
    <property type="entry name" value="PPR"/>
    <property type="match status" value="1"/>
</dbReference>
<reference evidence="5 6" key="1">
    <citation type="journal article" date="2009" name="Science">
        <title>Green evolution and dynamic adaptations revealed by genomes of the marine picoeukaryotes Micromonas.</title>
        <authorList>
            <person name="Worden A.Z."/>
            <person name="Lee J.H."/>
            <person name="Mock T."/>
            <person name="Rouze P."/>
            <person name="Simmons M.P."/>
            <person name="Aerts A.L."/>
            <person name="Allen A.E."/>
            <person name="Cuvelier M.L."/>
            <person name="Derelle E."/>
            <person name="Everett M.V."/>
            <person name="Foulon E."/>
            <person name="Grimwood J."/>
            <person name="Gundlach H."/>
            <person name="Henrissat B."/>
            <person name="Napoli C."/>
            <person name="McDonald S.M."/>
            <person name="Parker M.S."/>
            <person name="Rombauts S."/>
            <person name="Salamov A."/>
            <person name="Von Dassow P."/>
            <person name="Badger J.H."/>
            <person name="Coutinho P.M."/>
            <person name="Demir E."/>
            <person name="Dubchak I."/>
            <person name="Gentemann C."/>
            <person name="Eikrem W."/>
            <person name="Gready J.E."/>
            <person name="John U."/>
            <person name="Lanier W."/>
            <person name="Lindquist E.A."/>
            <person name="Lucas S."/>
            <person name="Mayer K.F."/>
            <person name="Moreau H."/>
            <person name="Not F."/>
            <person name="Otillar R."/>
            <person name="Panaud O."/>
            <person name="Pangilinan J."/>
            <person name="Paulsen I."/>
            <person name="Piegu B."/>
            <person name="Poliakov A."/>
            <person name="Robbens S."/>
            <person name="Schmutz J."/>
            <person name="Toulza E."/>
            <person name="Wyss T."/>
            <person name="Zelensky A."/>
            <person name="Zhou K."/>
            <person name="Armbrust E.V."/>
            <person name="Bhattacharya D."/>
            <person name="Goodenough U.W."/>
            <person name="Van de Peer Y."/>
            <person name="Grigoriev I.V."/>
        </authorList>
    </citation>
    <scope>NUCLEOTIDE SEQUENCE [LARGE SCALE GENOMIC DNA]</scope>
    <source>
        <strain evidence="5 6">CCMP1545</strain>
    </source>
</reference>
<gene>
    <name evidence="5" type="ORF">MICPUCDRAFT_42163</name>
</gene>
<dbReference type="OrthoDB" id="185373at2759"/>
<dbReference type="InterPro" id="IPR011990">
    <property type="entry name" value="TPR-like_helical_dom_sf"/>
</dbReference>
<keyword evidence="2" id="KW-0677">Repeat</keyword>
<evidence type="ECO:0000256" key="1">
    <source>
        <dbReference type="ARBA" id="ARBA00007626"/>
    </source>
</evidence>
<evidence type="ECO:0000313" key="6">
    <source>
        <dbReference type="Proteomes" id="UP000001876"/>
    </source>
</evidence>
<dbReference type="EMBL" id="GG663746">
    <property type="protein sequence ID" value="EEH53406.1"/>
    <property type="molecule type" value="Genomic_DNA"/>
</dbReference>
<feature type="compositionally biased region" description="Basic residues" evidence="4">
    <location>
        <begin position="639"/>
        <end position="648"/>
    </location>
</feature>
<feature type="compositionally biased region" description="Acidic residues" evidence="4">
    <location>
        <begin position="601"/>
        <end position="633"/>
    </location>
</feature>
<dbReference type="AlphaFoldDB" id="C1N3C9"/>
<dbReference type="STRING" id="564608.C1N3C9"/>
<accession>C1N3C9</accession>
<feature type="repeat" description="PPR" evidence="3">
    <location>
        <begin position="121"/>
        <end position="155"/>
    </location>
</feature>
<sequence length="648" mass="69081">MYVFNALLRSEAAEKAAAASNMNAKSTADGVGAATDDDDDDDDEREVDVHRHKGWGVTDTKQPLQDAVMRVENAMRTMIEGGVEPDLHSFMALLGAYAKIGDIASQGDALVGMQQRSITLDTWAFNTLLRACAVACDLDSAMKIRSQMRVSGVAADDITFLHLYTACARRARQVAQMLGDAYADEETTASAGVVWDDDGAWDDDFGPGESARGRKRRVKAESHAALTGTLIAPPAIVGVKDVASLAAAAAAEGISSMRGMIARGGGADADELKKACPYEAVRGDLDAAASGGSGGSGRRRAVASVSNPGPRGEPPELARARNALFAFRDDMTEAGVAFTPACASALINTLGSLGEFDAMMQARSISHWSPYDRFLRSPPPGLEPNARMYTNAIHALARSQHHWRRDRGGRYLGSEEDTGPIAALKLADEMIASGLKFQVNMDSFNMLFKSALEINAFAQLAGEIKASYDEHVERGDAHSGGFQNRAMLPNAFTEQILRRTVAKSHATDAHVAHELLVQFGFEKPDEIDDGAWMSLDERAALKRGGGGGSYVGPGSRNDLDRYGDLSDEAFDDVDRDDDGDDRASTGDWGLDEHGEWGPLSSDDDDASGGESESGESESDGDGDGDGDGESDGDGDARRASKRRWGRKS</sequence>
<dbReference type="RefSeq" id="XP_003062587.1">
    <property type="nucleotide sequence ID" value="XM_003062541.1"/>
</dbReference>
<dbReference type="PANTHER" id="PTHR47447:SF17">
    <property type="entry name" value="OS12G0638900 PROTEIN"/>
    <property type="match status" value="1"/>
</dbReference>
<dbReference type="InterPro" id="IPR002885">
    <property type="entry name" value="PPR_rpt"/>
</dbReference>
<evidence type="ECO:0000256" key="3">
    <source>
        <dbReference type="PROSITE-ProRule" id="PRU00708"/>
    </source>
</evidence>
<comment type="similarity">
    <text evidence="1">Belongs to the PPR family. P subfamily.</text>
</comment>
<evidence type="ECO:0000256" key="4">
    <source>
        <dbReference type="SAM" id="MobiDB-lite"/>
    </source>
</evidence>
<dbReference type="GeneID" id="9687798"/>
<evidence type="ECO:0000256" key="2">
    <source>
        <dbReference type="ARBA" id="ARBA00022737"/>
    </source>
</evidence>
<feature type="compositionally biased region" description="Low complexity" evidence="4">
    <location>
        <begin position="18"/>
        <end position="34"/>
    </location>
</feature>
<feature type="region of interest" description="Disordered" evidence="4">
    <location>
        <begin position="542"/>
        <end position="648"/>
    </location>
</feature>
<dbReference type="PANTHER" id="PTHR47447">
    <property type="entry name" value="OS03G0856100 PROTEIN"/>
    <property type="match status" value="1"/>
</dbReference>
<proteinExistence type="inferred from homology"/>
<dbReference type="Gene3D" id="1.25.40.10">
    <property type="entry name" value="Tetratricopeptide repeat domain"/>
    <property type="match status" value="2"/>
</dbReference>
<dbReference type="KEGG" id="mpp:MICPUCDRAFT_42163"/>
<feature type="region of interest" description="Disordered" evidence="4">
    <location>
        <begin position="287"/>
        <end position="316"/>
    </location>
</feature>
<organism evidence="6">
    <name type="scientific">Micromonas pusilla (strain CCMP1545)</name>
    <name type="common">Picoplanktonic green alga</name>
    <dbReference type="NCBI Taxonomy" id="564608"/>
    <lineage>
        <taxon>Eukaryota</taxon>
        <taxon>Viridiplantae</taxon>
        <taxon>Chlorophyta</taxon>
        <taxon>Mamiellophyceae</taxon>
        <taxon>Mamiellales</taxon>
        <taxon>Mamiellaceae</taxon>
        <taxon>Micromonas</taxon>
    </lineage>
</organism>
<evidence type="ECO:0000313" key="5">
    <source>
        <dbReference type="EMBL" id="EEH53406.1"/>
    </source>
</evidence>